<dbReference type="CDD" id="cd07011">
    <property type="entry name" value="cupin_PMI_type_I_N"/>
    <property type="match status" value="1"/>
</dbReference>
<evidence type="ECO:0000256" key="11">
    <source>
        <dbReference type="PIRSR" id="PIRSR001480-2"/>
    </source>
</evidence>
<comment type="pathway">
    <text evidence="2 12">Nucleotide-sugar biosynthesis; GDP-alpha-D-mannose biosynthesis; alpha-D-mannose 1-phosphate from D-fructose 6-phosphate: step 1/2.</text>
</comment>
<evidence type="ECO:0000256" key="12">
    <source>
        <dbReference type="RuleBase" id="RU004248"/>
    </source>
</evidence>
<reference evidence="16" key="1">
    <citation type="journal article" date="2017" name="bioRxiv">
        <title>Comparative analysis of the genomes of Stylophora pistillata and Acropora digitifera provides evidence for extensive differences between species of corals.</title>
        <authorList>
            <person name="Voolstra C.R."/>
            <person name="Li Y."/>
            <person name="Liew Y.J."/>
            <person name="Baumgarten S."/>
            <person name="Zoccola D."/>
            <person name="Flot J.-F."/>
            <person name="Tambutte S."/>
            <person name="Allemand D."/>
            <person name="Aranda M."/>
        </authorList>
    </citation>
    <scope>NUCLEOTIDE SEQUENCE [LARGE SCALE GENOMIC DNA]</scope>
</reference>
<gene>
    <name evidence="15" type="primary">MPI</name>
    <name evidence="15" type="ORF">AWC38_SpisGene1113</name>
</gene>
<dbReference type="EMBL" id="LSMT01000007">
    <property type="protein sequence ID" value="PFX33933.1"/>
    <property type="molecule type" value="Genomic_DNA"/>
</dbReference>
<dbReference type="GO" id="GO:0004476">
    <property type="term" value="F:mannose-6-phosphate isomerase activity"/>
    <property type="evidence" value="ECO:0007669"/>
    <property type="project" value="UniProtKB-EC"/>
</dbReference>
<evidence type="ECO:0000256" key="2">
    <source>
        <dbReference type="ARBA" id="ARBA00004666"/>
    </source>
</evidence>
<dbReference type="InterPro" id="IPR046458">
    <property type="entry name" value="PMI_typeI_hel"/>
</dbReference>
<evidence type="ECO:0000259" key="14">
    <source>
        <dbReference type="Pfam" id="PF20512"/>
    </source>
</evidence>
<dbReference type="GO" id="GO:0005975">
    <property type="term" value="P:carbohydrate metabolic process"/>
    <property type="evidence" value="ECO:0007669"/>
    <property type="project" value="InterPro"/>
</dbReference>
<feature type="binding site" evidence="11">
    <location>
        <position position="114"/>
    </location>
    <ligand>
        <name>Zn(2+)</name>
        <dbReference type="ChEBI" id="CHEBI:29105"/>
    </ligand>
</feature>
<feature type="binding site" evidence="11">
    <location>
        <position position="272"/>
    </location>
    <ligand>
        <name>Zn(2+)</name>
        <dbReference type="ChEBI" id="CHEBI:29105"/>
    </ligand>
</feature>
<dbReference type="EC" id="5.3.1.8" evidence="4"/>
<dbReference type="PIRSF" id="PIRSF001480">
    <property type="entry name" value="Mannose-6-phosphate_isomerase"/>
    <property type="match status" value="1"/>
</dbReference>
<keyword evidence="6 11" id="KW-0862">Zinc</keyword>
<feature type="domain" description="Phosphomannose isomerase type I helical insertion" evidence="14">
    <location>
        <begin position="189"/>
        <end position="253"/>
    </location>
</feature>
<dbReference type="InterPro" id="IPR001250">
    <property type="entry name" value="Man6P_Isoase-1"/>
</dbReference>
<dbReference type="InterPro" id="IPR016305">
    <property type="entry name" value="Mannose-6-P_Isomerase"/>
</dbReference>
<sequence>MAALARSKRVVELKCAVQCYAWGKIGLNSTVAQLALNSPSFQLEEDKPYSEFWMGTHPNGPSKVLEEEKELLLSEWIDANVDVLGNKVKETFDDKLPFLFKVLSINKALSIQAHPDKPHAEFLHDKRPEIYKDPNHKPEMAIALTPFEGLCGFRPLDEMQEFVKTIPELAAVIGQEATTALITGTDPLALMKAFTALMTSNQDAISEQLNKLLLKLQERKSAGHDISDQCGELLFRLNSQFPGDVGCFCIYFLNHIILQPGQAMFLGPNLPHAYLAGDCMECMACSDNVVRAGLTPKFKDVDTLCEMLEYKCGSKEENIFPCHQDPTDSYVTIYDPPVSDFAVARIQIPASCPSYKIKGLSGPSIAVLISGSGVVENAASNILLKRGTVLFIPANTTFDLKCRQEDMEIYRAYCVL</sequence>
<dbReference type="GO" id="GO:0009298">
    <property type="term" value="P:GDP-mannose biosynthetic process"/>
    <property type="evidence" value="ECO:0007669"/>
    <property type="project" value="UniProtKB-UniPathway"/>
</dbReference>
<evidence type="ECO:0000256" key="3">
    <source>
        <dbReference type="ARBA" id="ARBA00010772"/>
    </source>
</evidence>
<dbReference type="PROSITE" id="PS00965">
    <property type="entry name" value="PMI_I_1"/>
    <property type="match status" value="1"/>
</dbReference>
<accession>A0A2B4SXU2</accession>
<evidence type="ECO:0000313" key="15">
    <source>
        <dbReference type="EMBL" id="PFX33933.1"/>
    </source>
</evidence>
<dbReference type="FunFam" id="1.10.441.10:FF:000001">
    <property type="entry name" value="Mannose-6-phosphate isomerase"/>
    <property type="match status" value="1"/>
</dbReference>
<comment type="caution">
    <text evidence="15">The sequence shown here is derived from an EMBL/GenBank/DDBJ whole genome shotgun (WGS) entry which is preliminary data.</text>
</comment>
<evidence type="ECO:0000256" key="8">
    <source>
        <dbReference type="ARBA" id="ARBA00029741"/>
    </source>
</evidence>
<dbReference type="InterPro" id="IPR018050">
    <property type="entry name" value="Pmannose_isomerase-type1_CS"/>
</dbReference>
<evidence type="ECO:0000259" key="13">
    <source>
        <dbReference type="Pfam" id="PF20511"/>
    </source>
</evidence>
<dbReference type="GO" id="GO:0005829">
    <property type="term" value="C:cytosol"/>
    <property type="evidence" value="ECO:0007669"/>
    <property type="project" value="TreeGrafter"/>
</dbReference>
<name>A0A2B4SXU2_STYPI</name>
<dbReference type="Pfam" id="PF20512">
    <property type="entry name" value="PMI_typeI_hel"/>
    <property type="match status" value="1"/>
</dbReference>
<dbReference type="InterPro" id="IPR014710">
    <property type="entry name" value="RmlC-like_jellyroll"/>
</dbReference>
<dbReference type="PANTHER" id="PTHR10309:SF0">
    <property type="entry name" value="MANNOSE-6-PHOSPHATE ISOMERASE"/>
    <property type="match status" value="1"/>
</dbReference>
<dbReference type="PANTHER" id="PTHR10309">
    <property type="entry name" value="MANNOSE-6-PHOSPHATE ISOMERASE"/>
    <property type="match status" value="1"/>
</dbReference>
<dbReference type="UniPathway" id="UPA00126">
    <property type="reaction ID" value="UER00423"/>
</dbReference>
<dbReference type="Proteomes" id="UP000225706">
    <property type="component" value="Unassembled WGS sequence"/>
</dbReference>
<evidence type="ECO:0000313" key="16">
    <source>
        <dbReference type="Proteomes" id="UP000225706"/>
    </source>
</evidence>
<dbReference type="PRINTS" id="PR00714">
    <property type="entry name" value="MAN6PISMRASE"/>
</dbReference>
<comment type="catalytic activity">
    <reaction evidence="1">
        <text>D-mannose 6-phosphate = D-fructose 6-phosphate</text>
        <dbReference type="Rhea" id="RHEA:12356"/>
        <dbReference type="ChEBI" id="CHEBI:58735"/>
        <dbReference type="ChEBI" id="CHEBI:61527"/>
        <dbReference type="EC" id="5.3.1.8"/>
    </reaction>
</comment>
<dbReference type="PROSITE" id="PS00966">
    <property type="entry name" value="PMI_I_2"/>
    <property type="match status" value="1"/>
</dbReference>
<evidence type="ECO:0000256" key="6">
    <source>
        <dbReference type="ARBA" id="ARBA00022833"/>
    </source>
</evidence>
<evidence type="ECO:0000256" key="1">
    <source>
        <dbReference type="ARBA" id="ARBA00000757"/>
    </source>
</evidence>
<organism evidence="15 16">
    <name type="scientific">Stylophora pistillata</name>
    <name type="common">Smooth cauliflower coral</name>
    <dbReference type="NCBI Taxonomy" id="50429"/>
    <lineage>
        <taxon>Eukaryota</taxon>
        <taxon>Metazoa</taxon>
        <taxon>Cnidaria</taxon>
        <taxon>Anthozoa</taxon>
        <taxon>Hexacorallia</taxon>
        <taxon>Scleractinia</taxon>
        <taxon>Astrocoeniina</taxon>
        <taxon>Pocilloporidae</taxon>
        <taxon>Stylophora</taxon>
    </lineage>
</organism>
<feature type="binding site" evidence="11">
    <location>
        <position position="112"/>
    </location>
    <ligand>
        <name>Zn(2+)</name>
        <dbReference type="ChEBI" id="CHEBI:29105"/>
    </ligand>
</feature>
<evidence type="ECO:0000256" key="10">
    <source>
        <dbReference type="PIRSR" id="PIRSR001480-1"/>
    </source>
</evidence>
<dbReference type="NCBIfam" id="TIGR00218">
    <property type="entry name" value="manA"/>
    <property type="match status" value="1"/>
</dbReference>
<evidence type="ECO:0000256" key="4">
    <source>
        <dbReference type="ARBA" id="ARBA00011956"/>
    </source>
</evidence>
<comment type="similarity">
    <text evidence="3">Belongs to the mannose-6-phosphate isomerase type 1 family.</text>
</comment>
<dbReference type="STRING" id="50429.A0A2B4SXU2"/>
<dbReference type="OrthoDB" id="6605218at2759"/>
<dbReference type="GO" id="GO:0008270">
    <property type="term" value="F:zinc ion binding"/>
    <property type="evidence" value="ECO:0007669"/>
    <property type="project" value="InterPro"/>
</dbReference>
<feature type="domain" description="Phosphomannose isomerase type I catalytic" evidence="13">
    <location>
        <begin position="11"/>
        <end position="156"/>
    </location>
</feature>
<dbReference type="InterPro" id="IPR046457">
    <property type="entry name" value="PMI_typeI_cat"/>
</dbReference>
<keyword evidence="7 15" id="KW-0413">Isomerase</keyword>
<evidence type="ECO:0000256" key="9">
    <source>
        <dbReference type="ARBA" id="ARBA00030762"/>
    </source>
</evidence>
<feature type="active site" evidence="10">
    <location>
        <position position="291"/>
    </location>
</feature>
<evidence type="ECO:0000256" key="5">
    <source>
        <dbReference type="ARBA" id="ARBA00022723"/>
    </source>
</evidence>
<proteinExistence type="inferred from homology"/>
<dbReference type="Pfam" id="PF20511">
    <property type="entry name" value="PMI_typeI_cat"/>
    <property type="match status" value="1"/>
</dbReference>
<dbReference type="Gene3D" id="1.10.441.10">
    <property type="entry name" value="Phosphomannose Isomerase, domain 2"/>
    <property type="match status" value="1"/>
</dbReference>
<feature type="binding site" evidence="11">
    <location>
        <position position="139"/>
    </location>
    <ligand>
        <name>Zn(2+)</name>
        <dbReference type="ChEBI" id="CHEBI:29105"/>
    </ligand>
</feature>
<dbReference type="InterPro" id="IPR011051">
    <property type="entry name" value="RmlC_Cupin_sf"/>
</dbReference>
<keyword evidence="5 11" id="KW-0479">Metal-binding</keyword>
<comment type="cofactor">
    <cofactor evidence="11">
        <name>Zn(2+)</name>
        <dbReference type="ChEBI" id="CHEBI:29105"/>
    </cofactor>
    <text evidence="11">Binds 1 zinc ion per subunit.</text>
</comment>
<dbReference type="SUPFAM" id="SSF51182">
    <property type="entry name" value="RmlC-like cupins"/>
    <property type="match status" value="1"/>
</dbReference>
<protein>
    <recommendedName>
        <fullName evidence="4">mannose-6-phosphate isomerase</fullName>
        <ecNumber evidence="4">5.3.1.8</ecNumber>
    </recommendedName>
    <alternativeName>
        <fullName evidence="8">Phosphohexomutase</fullName>
    </alternativeName>
    <alternativeName>
        <fullName evidence="9">Phosphomannose isomerase</fullName>
    </alternativeName>
</protein>
<evidence type="ECO:0000256" key="7">
    <source>
        <dbReference type="ARBA" id="ARBA00023235"/>
    </source>
</evidence>
<dbReference type="Gene3D" id="2.60.120.10">
    <property type="entry name" value="Jelly Rolls"/>
    <property type="match status" value="2"/>
</dbReference>
<dbReference type="FunFam" id="2.60.120.10:FF:000044">
    <property type="entry name" value="Mannose-6-phosphate isomerase"/>
    <property type="match status" value="1"/>
</dbReference>
<dbReference type="AlphaFoldDB" id="A0A2B4SXU2"/>
<keyword evidence="16" id="KW-1185">Reference proteome</keyword>